<organism evidence="2 3">
    <name type="scientific">Clostridium perfringens F262</name>
    <dbReference type="NCBI Taxonomy" id="883064"/>
    <lineage>
        <taxon>Bacteria</taxon>
        <taxon>Bacillati</taxon>
        <taxon>Bacillota</taxon>
        <taxon>Clostridia</taxon>
        <taxon>Eubacteriales</taxon>
        <taxon>Clostridiaceae</taxon>
        <taxon>Clostridium</taxon>
    </lineage>
</organism>
<protein>
    <submittedName>
        <fullName evidence="2">Family 2 glycosyl transferase</fullName>
    </submittedName>
</protein>
<dbReference type="EMBL" id="AFES01000013">
    <property type="protein sequence ID" value="EIA18232.1"/>
    <property type="molecule type" value="Genomic_DNA"/>
</dbReference>
<sequence length="335" mass="39299">MDFNISIIVPVYNVESYLSDCLKSLQNQTYSNFEVIVVDDGSKDNSGIIAKEFCNKDKRFKYIKQENKGLGGARNTGLLNAKGEYIFFLDSDDKLTVNAVELMKNKIKNNNYDIILGRPVWCKNGEYLGTYIDHIFKDEDYLISSIQLKDVVIVTSQLIKKDLFFKNNIFFEEKVTSEDVEISLKLQNCSQKILCTNEIFYLRTEREDEENLSITQRFDCKIVKDRLNSSKRIIEIKVKDLYKENKKSRIIQNINYIRNGLIKENDLKKCQLIIEEMKKFLKNNKNNELFNKYFDAVFLLNFKSLCSLDDKEILQKIKNDNLINKIKRKVKISKL</sequence>
<gene>
    <name evidence="2" type="ORF">HA1_02517</name>
</gene>
<dbReference type="PANTHER" id="PTHR22916">
    <property type="entry name" value="GLYCOSYLTRANSFERASE"/>
    <property type="match status" value="1"/>
</dbReference>
<comment type="caution">
    <text evidence="2">The sequence shown here is derived from an EMBL/GenBank/DDBJ whole genome shotgun (WGS) entry which is preliminary data.</text>
</comment>
<evidence type="ECO:0000313" key="2">
    <source>
        <dbReference type="EMBL" id="EIA18232.1"/>
    </source>
</evidence>
<dbReference type="Proteomes" id="UP000005358">
    <property type="component" value="Chromosome"/>
</dbReference>
<evidence type="ECO:0000259" key="1">
    <source>
        <dbReference type="Pfam" id="PF00535"/>
    </source>
</evidence>
<dbReference type="SUPFAM" id="SSF53448">
    <property type="entry name" value="Nucleotide-diphospho-sugar transferases"/>
    <property type="match status" value="1"/>
</dbReference>
<feature type="domain" description="Glycosyltransferase 2-like" evidence="1">
    <location>
        <begin position="6"/>
        <end position="134"/>
    </location>
</feature>
<dbReference type="GO" id="GO:0016758">
    <property type="term" value="F:hexosyltransferase activity"/>
    <property type="evidence" value="ECO:0007669"/>
    <property type="project" value="UniProtKB-ARBA"/>
</dbReference>
<dbReference type="CDD" id="cd00761">
    <property type="entry name" value="Glyco_tranf_GTA_type"/>
    <property type="match status" value="1"/>
</dbReference>
<dbReference type="AlphaFoldDB" id="A0AAV3FG22"/>
<reference evidence="2 3" key="1">
    <citation type="journal article" date="2012" name="PLoS ONE">
        <title>Genome Sequencing and Analysis of a Type A Clostridium perfringens Isolate from a Case of Bovine Clostridial Abomasitis.</title>
        <authorList>
            <person name="Nowell V.J."/>
            <person name="Kropinski A.M."/>
            <person name="Songer J.G."/>
            <person name="Macinnes J.I."/>
            <person name="Parreira V.R."/>
            <person name="Prescott J.F."/>
        </authorList>
    </citation>
    <scope>NUCLEOTIDE SEQUENCE [LARGE SCALE GENOMIC DNA]</scope>
    <source>
        <strain evidence="2 3">F262</strain>
    </source>
</reference>
<evidence type="ECO:0000313" key="3">
    <source>
        <dbReference type="Proteomes" id="UP000005358"/>
    </source>
</evidence>
<dbReference type="RefSeq" id="WP_003480201.1">
    <property type="nucleotide sequence ID" value="NZ_CM001477.1"/>
</dbReference>
<dbReference type="Pfam" id="PF00535">
    <property type="entry name" value="Glycos_transf_2"/>
    <property type="match status" value="1"/>
</dbReference>
<accession>A0AAV3FG22</accession>
<keyword evidence="2" id="KW-0808">Transferase</keyword>
<proteinExistence type="predicted"/>
<dbReference type="InterPro" id="IPR029044">
    <property type="entry name" value="Nucleotide-diphossugar_trans"/>
</dbReference>
<dbReference type="InterPro" id="IPR001173">
    <property type="entry name" value="Glyco_trans_2-like"/>
</dbReference>
<dbReference type="Gene3D" id="3.90.550.10">
    <property type="entry name" value="Spore Coat Polysaccharide Biosynthesis Protein SpsA, Chain A"/>
    <property type="match status" value="1"/>
</dbReference>
<dbReference type="PANTHER" id="PTHR22916:SF3">
    <property type="entry name" value="UDP-GLCNAC:BETAGAL BETA-1,3-N-ACETYLGLUCOSAMINYLTRANSFERASE-LIKE PROTEIN 1"/>
    <property type="match status" value="1"/>
</dbReference>
<name>A0AAV3FG22_CLOPF</name>